<dbReference type="InterPro" id="IPR004843">
    <property type="entry name" value="Calcineurin-like_PHP"/>
</dbReference>
<sequence length="494" mass="53673">MLSDPIAAFDAIHVISDIHMGGKPGFQILREVPRLAGFIDWLRTERQGQRLALVLNGDVVDTLAEEIEGYVAINDALPTLQRIVEGPSFGTVWQALAAFVKTEGRHLVVVIGNHDIEVALPPVQRYLLQVLAGGDLAARARVEFSTTGGGWTCLVGGARVYCTHGNEVDAWNFNRYEDLARAGRRLNAGQRLEPSEWTPNAGTRMVKDVMNSVKKQYPWIDLLKPETQAAVGTLLVMAPEKMNQLGDLLGIVGVKTAGEYQAPRRLSAGDAPAAAPASQTLEQLLGPNLRQAPARDTAQDMLSAAEDQYATAAPTGVPTGQLGTAGLVWDRLTGWIRGIDKPEALRRALLDWLKGDKTFDFVDRDTTCTDVLKAVGADVDIIITGHTHLARAIDLGAGRMYFNSGTWIRLMRFTEAMLRSEASFRAVWEVLEKGAMSDLDQASFGAEKLVLDRTTAIEVSVDQDGKQVVGQLVQINGDGRQPGKALKTYTRAVA</sequence>
<dbReference type="GO" id="GO:0009245">
    <property type="term" value="P:lipid A biosynthetic process"/>
    <property type="evidence" value="ECO:0007669"/>
    <property type="project" value="TreeGrafter"/>
</dbReference>
<evidence type="ECO:0000256" key="1">
    <source>
        <dbReference type="ARBA" id="ARBA00022475"/>
    </source>
</evidence>
<dbReference type="PANTHER" id="PTHR34990:SF2">
    <property type="entry name" value="BLL8164 PROTEIN"/>
    <property type="match status" value="1"/>
</dbReference>
<keyword evidence="8" id="KW-1185">Reference proteome</keyword>
<evidence type="ECO:0000256" key="5">
    <source>
        <dbReference type="ARBA" id="ARBA00023211"/>
    </source>
</evidence>
<gene>
    <name evidence="7" type="ORF">KAK06_12765</name>
</gene>
<evidence type="ECO:0000313" key="7">
    <source>
        <dbReference type="EMBL" id="MBQ0959816.1"/>
    </source>
</evidence>
<keyword evidence="5" id="KW-0464">Manganese</keyword>
<dbReference type="Pfam" id="PF00149">
    <property type="entry name" value="Metallophos"/>
    <property type="match status" value="1"/>
</dbReference>
<dbReference type="GO" id="GO:0046872">
    <property type="term" value="F:metal ion binding"/>
    <property type="evidence" value="ECO:0007669"/>
    <property type="project" value="UniProtKB-KW"/>
</dbReference>
<dbReference type="Gene3D" id="3.60.21.10">
    <property type="match status" value="1"/>
</dbReference>
<dbReference type="PANTHER" id="PTHR34990">
    <property type="entry name" value="UDP-2,3-DIACYLGLUCOSAMINE HYDROLASE-RELATED"/>
    <property type="match status" value="1"/>
</dbReference>
<dbReference type="EMBL" id="JAGQDE010000010">
    <property type="protein sequence ID" value="MBQ0959816.1"/>
    <property type="molecule type" value="Genomic_DNA"/>
</dbReference>
<keyword evidence="1" id="KW-1003">Cell membrane</keyword>
<accession>A0A941BGH3</accession>
<comment type="caution">
    <text evidence="7">The sequence shown here is derived from an EMBL/GenBank/DDBJ whole genome shotgun (WGS) entry which is preliminary data.</text>
</comment>
<evidence type="ECO:0000313" key="8">
    <source>
        <dbReference type="Proteomes" id="UP000678374"/>
    </source>
</evidence>
<proteinExistence type="predicted"/>
<feature type="domain" description="Calcineurin-like phosphoesterase" evidence="6">
    <location>
        <begin position="12"/>
        <end position="174"/>
    </location>
</feature>
<dbReference type="Proteomes" id="UP000678374">
    <property type="component" value="Unassembled WGS sequence"/>
</dbReference>
<keyword evidence="2" id="KW-0997">Cell inner membrane</keyword>
<evidence type="ECO:0000256" key="2">
    <source>
        <dbReference type="ARBA" id="ARBA00022519"/>
    </source>
</evidence>
<dbReference type="GO" id="GO:0008758">
    <property type="term" value="F:UDP-2,3-diacylglucosamine hydrolase activity"/>
    <property type="evidence" value="ECO:0007669"/>
    <property type="project" value="TreeGrafter"/>
</dbReference>
<dbReference type="AlphaFoldDB" id="A0A941BGH3"/>
<keyword evidence="4" id="KW-0472">Membrane</keyword>
<dbReference type="SUPFAM" id="SSF56300">
    <property type="entry name" value="Metallo-dependent phosphatases"/>
    <property type="match status" value="1"/>
</dbReference>
<dbReference type="RefSeq" id="WP_210802494.1">
    <property type="nucleotide sequence ID" value="NZ_JAGQDE010000010.1"/>
</dbReference>
<evidence type="ECO:0000256" key="3">
    <source>
        <dbReference type="ARBA" id="ARBA00022723"/>
    </source>
</evidence>
<evidence type="ECO:0000259" key="6">
    <source>
        <dbReference type="Pfam" id="PF00149"/>
    </source>
</evidence>
<keyword evidence="3" id="KW-0479">Metal-binding</keyword>
<organism evidence="7 8">
    <name type="scientific">Ideonella aquatica</name>
    <dbReference type="NCBI Taxonomy" id="2824119"/>
    <lineage>
        <taxon>Bacteria</taxon>
        <taxon>Pseudomonadati</taxon>
        <taxon>Pseudomonadota</taxon>
        <taxon>Betaproteobacteria</taxon>
        <taxon>Burkholderiales</taxon>
        <taxon>Sphaerotilaceae</taxon>
        <taxon>Ideonella</taxon>
    </lineage>
</organism>
<protein>
    <submittedName>
        <fullName evidence="7">Metallophosphoesterase</fullName>
    </submittedName>
</protein>
<evidence type="ECO:0000256" key="4">
    <source>
        <dbReference type="ARBA" id="ARBA00023136"/>
    </source>
</evidence>
<dbReference type="GO" id="GO:0016020">
    <property type="term" value="C:membrane"/>
    <property type="evidence" value="ECO:0007669"/>
    <property type="project" value="GOC"/>
</dbReference>
<dbReference type="InterPro" id="IPR043461">
    <property type="entry name" value="LpxH-like"/>
</dbReference>
<reference evidence="7" key="1">
    <citation type="submission" date="2021-04" db="EMBL/GenBank/DDBJ databases">
        <title>The genome sequence of Ideonella sp. 4Y11.</title>
        <authorList>
            <person name="Liu Y."/>
        </authorList>
    </citation>
    <scope>NUCLEOTIDE SEQUENCE</scope>
    <source>
        <strain evidence="7">4Y11</strain>
    </source>
</reference>
<dbReference type="InterPro" id="IPR029052">
    <property type="entry name" value="Metallo-depent_PP-like"/>
</dbReference>
<name>A0A941BGH3_9BURK</name>